<evidence type="ECO:0000256" key="1">
    <source>
        <dbReference type="SAM" id="MobiDB-lite"/>
    </source>
</evidence>
<feature type="region of interest" description="Disordered" evidence="1">
    <location>
        <begin position="270"/>
        <end position="389"/>
    </location>
</feature>
<sequence length="444" mass="47654">MLSARPISIHTDGHSQPPGKTPGRTLTKGRNALQENAIHRTALPATTKARKVGTSHTPFHTKSTKHQATGKATGKTILSNLTKTASKPLLDKTPFPNRTGYNLRTPNAEVDKIADKIAKLSFLEPELELPGSSQVVNPRPSSTRKSLRLPRPSGSATSNKFRTPQTTGNHWDVSDGEVEVQGANEQAEKDAVEVEDDDEIEYMPPTAIIPPYEPPFEMPDYKELGKALMNAAFSHPYDDRPPPELDMSVYDEKFFASMDASLELELPELEDDNPFLPAPTPALIRESTSSTASTTPPVRTTRSITRSTSAGVASTTARSAPPTRPTTRATTRSVTTQATTSAARPATTAKPVASRARPASAASTRPTTRSTPRPATAASTRAATKSTPAVRVGMTASAVPRRMTGKAAATERSEPVALNDVEVLLVFDGQELGGLDDDDFRFDV</sequence>
<reference evidence="2 3" key="1">
    <citation type="journal article" date="2019" name="Nat. Ecol. Evol.">
        <title>Megaphylogeny resolves global patterns of mushroom evolution.</title>
        <authorList>
            <person name="Varga T."/>
            <person name="Krizsan K."/>
            <person name="Foldi C."/>
            <person name="Dima B."/>
            <person name="Sanchez-Garcia M."/>
            <person name="Sanchez-Ramirez S."/>
            <person name="Szollosi G.J."/>
            <person name="Szarkandi J.G."/>
            <person name="Papp V."/>
            <person name="Albert L."/>
            <person name="Andreopoulos W."/>
            <person name="Angelini C."/>
            <person name="Antonin V."/>
            <person name="Barry K.W."/>
            <person name="Bougher N.L."/>
            <person name="Buchanan P."/>
            <person name="Buyck B."/>
            <person name="Bense V."/>
            <person name="Catcheside P."/>
            <person name="Chovatia M."/>
            <person name="Cooper J."/>
            <person name="Damon W."/>
            <person name="Desjardin D."/>
            <person name="Finy P."/>
            <person name="Geml J."/>
            <person name="Haridas S."/>
            <person name="Hughes K."/>
            <person name="Justo A."/>
            <person name="Karasinski D."/>
            <person name="Kautmanova I."/>
            <person name="Kiss B."/>
            <person name="Kocsube S."/>
            <person name="Kotiranta H."/>
            <person name="LaButti K.M."/>
            <person name="Lechner B.E."/>
            <person name="Liimatainen K."/>
            <person name="Lipzen A."/>
            <person name="Lukacs Z."/>
            <person name="Mihaltcheva S."/>
            <person name="Morgado L.N."/>
            <person name="Niskanen T."/>
            <person name="Noordeloos M.E."/>
            <person name="Ohm R.A."/>
            <person name="Ortiz-Santana B."/>
            <person name="Ovrebo C."/>
            <person name="Racz N."/>
            <person name="Riley R."/>
            <person name="Savchenko A."/>
            <person name="Shiryaev A."/>
            <person name="Soop K."/>
            <person name="Spirin V."/>
            <person name="Szebenyi C."/>
            <person name="Tomsovsky M."/>
            <person name="Tulloss R.E."/>
            <person name="Uehling J."/>
            <person name="Grigoriev I.V."/>
            <person name="Vagvolgyi C."/>
            <person name="Papp T."/>
            <person name="Martin F.M."/>
            <person name="Miettinen O."/>
            <person name="Hibbett D.S."/>
            <person name="Nagy L.G."/>
        </authorList>
    </citation>
    <scope>NUCLEOTIDE SEQUENCE [LARGE SCALE GENOMIC DNA]</scope>
    <source>
        <strain evidence="2 3">OMC1185</strain>
    </source>
</reference>
<dbReference type="OrthoDB" id="3266915at2759"/>
<feature type="compositionally biased region" description="Polar residues" evidence="1">
    <location>
        <begin position="154"/>
        <end position="169"/>
    </location>
</feature>
<dbReference type="STRING" id="5364.A0A5C3NA32"/>
<dbReference type="AlphaFoldDB" id="A0A5C3NA32"/>
<name>A0A5C3NA32_9AGAM</name>
<feature type="region of interest" description="Disordered" evidence="1">
    <location>
        <begin position="130"/>
        <end position="175"/>
    </location>
</feature>
<protein>
    <submittedName>
        <fullName evidence="2">Uncharacterized protein</fullName>
    </submittedName>
</protein>
<proteinExistence type="predicted"/>
<dbReference type="Proteomes" id="UP000305948">
    <property type="component" value="Unassembled WGS sequence"/>
</dbReference>
<evidence type="ECO:0000313" key="3">
    <source>
        <dbReference type="Proteomes" id="UP000305948"/>
    </source>
</evidence>
<accession>A0A5C3NA32</accession>
<feature type="region of interest" description="Disordered" evidence="1">
    <location>
        <begin position="48"/>
        <end position="71"/>
    </location>
</feature>
<evidence type="ECO:0000313" key="2">
    <source>
        <dbReference type="EMBL" id="TFK54544.1"/>
    </source>
</evidence>
<feature type="region of interest" description="Disordered" evidence="1">
    <location>
        <begin position="1"/>
        <end position="27"/>
    </location>
</feature>
<gene>
    <name evidence="2" type="ORF">OE88DRAFT_1724140</name>
</gene>
<feature type="compositionally biased region" description="Polar residues" evidence="1">
    <location>
        <begin position="131"/>
        <end position="144"/>
    </location>
</feature>
<keyword evidence="3" id="KW-1185">Reference proteome</keyword>
<organism evidence="2 3">
    <name type="scientific">Heliocybe sulcata</name>
    <dbReference type="NCBI Taxonomy" id="5364"/>
    <lineage>
        <taxon>Eukaryota</taxon>
        <taxon>Fungi</taxon>
        <taxon>Dikarya</taxon>
        <taxon>Basidiomycota</taxon>
        <taxon>Agaricomycotina</taxon>
        <taxon>Agaricomycetes</taxon>
        <taxon>Gloeophyllales</taxon>
        <taxon>Gloeophyllaceae</taxon>
        <taxon>Heliocybe</taxon>
    </lineage>
</organism>
<feature type="compositionally biased region" description="Low complexity" evidence="1">
    <location>
        <begin position="287"/>
        <end position="389"/>
    </location>
</feature>
<dbReference type="EMBL" id="ML213506">
    <property type="protein sequence ID" value="TFK54544.1"/>
    <property type="molecule type" value="Genomic_DNA"/>
</dbReference>